<dbReference type="EMBL" id="JADEYS010000007">
    <property type="protein sequence ID" value="MBE9397444.1"/>
    <property type="molecule type" value="Genomic_DNA"/>
</dbReference>
<sequence length="124" mass="13897">MSYEVIPNGLTTKASIRGIKIMWSKNGKQLFAQAAFNIDHADYLRRCVWHKFFLHGAPEETLQISSDPWYDMLEQIGGSQQIPPDLKVPAKGSVAFYNALNKKEVAIKKGSNGFRDTNEIAAIL</sequence>
<evidence type="ECO:0000313" key="1">
    <source>
        <dbReference type="EMBL" id="MBE9397444.1"/>
    </source>
</evidence>
<protein>
    <submittedName>
        <fullName evidence="1">Uncharacterized protein</fullName>
    </submittedName>
</protein>
<dbReference type="AlphaFoldDB" id="A0A8J7FDJ5"/>
<accession>A0A8J7FDJ5</accession>
<proteinExistence type="predicted"/>
<organism evidence="1 2">
    <name type="scientific">Pontibacterium sinense</name>
    <dbReference type="NCBI Taxonomy" id="2781979"/>
    <lineage>
        <taxon>Bacteria</taxon>
        <taxon>Pseudomonadati</taxon>
        <taxon>Pseudomonadota</taxon>
        <taxon>Gammaproteobacteria</taxon>
        <taxon>Oceanospirillales</taxon>
        <taxon>Oceanospirillaceae</taxon>
        <taxon>Pontibacterium</taxon>
    </lineage>
</organism>
<dbReference type="Proteomes" id="UP000640333">
    <property type="component" value="Unassembled WGS sequence"/>
</dbReference>
<keyword evidence="2" id="KW-1185">Reference proteome</keyword>
<name>A0A8J7FDJ5_9GAMM</name>
<gene>
    <name evidence="1" type="ORF">IOQ59_09240</name>
</gene>
<evidence type="ECO:0000313" key="2">
    <source>
        <dbReference type="Proteomes" id="UP000640333"/>
    </source>
</evidence>
<dbReference type="RefSeq" id="WP_193952988.1">
    <property type="nucleotide sequence ID" value="NZ_JADEYS010000007.1"/>
</dbReference>
<comment type="caution">
    <text evidence="1">The sequence shown here is derived from an EMBL/GenBank/DDBJ whole genome shotgun (WGS) entry which is preliminary data.</text>
</comment>
<reference evidence="1" key="1">
    <citation type="submission" date="2020-10" db="EMBL/GenBank/DDBJ databases">
        <title>Bacterium isolated from coastal waters sediment.</title>
        <authorList>
            <person name="Chen R.-J."/>
            <person name="Lu D.-C."/>
            <person name="Zhu K.-L."/>
            <person name="Du Z.-J."/>
        </authorList>
    </citation>
    <scope>NUCLEOTIDE SEQUENCE</scope>
    <source>
        <strain evidence="1">N1Y112</strain>
    </source>
</reference>